<evidence type="ECO:0000256" key="2">
    <source>
        <dbReference type="ARBA" id="ARBA00022833"/>
    </source>
</evidence>
<evidence type="ECO:0000256" key="3">
    <source>
        <dbReference type="PROSITE-ProRule" id="PRU00175"/>
    </source>
</evidence>
<dbReference type="Gene3D" id="3.40.50.300">
    <property type="entry name" value="P-loop containing nucleotide triphosphate hydrolases"/>
    <property type="match status" value="1"/>
</dbReference>
<dbReference type="SMART" id="SM00220">
    <property type="entry name" value="S_TKc"/>
    <property type="match status" value="1"/>
</dbReference>
<reference evidence="6" key="1">
    <citation type="submission" date="2021-02" db="EMBL/GenBank/DDBJ databases">
        <authorList>
            <person name="Nowell W R."/>
        </authorList>
    </citation>
    <scope>NUCLEOTIDE SEQUENCE</scope>
</reference>
<comment type="caution">
    <text evidence="6">The sequence shown here is derived from an EMBL/GenBank/DDBJ whole genome shotgun (WGS) entry which is preliminary data.</text>
</comment>
<dbReference type="PROSITE" id="PS50011">
    <property type="entry name" value="PROTEIN_KINASE_DOM"/>
    <property type="match status" value="1"/>
</dbReference>
<organism evidence="6 8">
    <name type="scientific">Didymodactylos carnosus</name>
    <dbReference type="NCBI Taxonomy" id="1234261"/>
    <lineage>
        <taxon>Eukaryota</taxon>
        <taxon>Metazoa</taxon>
        <taxon>Spiralia</taxon>
        <taxon>Gnathifera</taxon>
        <taxon>Rotifera</taxon>
        <taxon>Eurotatoria</taxon>
        <taxon>Bdelloidea</taxon>
        <taxon>Philodinida</taxon>
        <taxon>Philodinidae</taxon>
        <taxon>Didymodactylos</taxon>
    </lineage>
</organism>
<evidence type="ECO:0000259" key="5">
    <source>
        <dbReference type="PROSITE" id="PS50089"/>
    </source>
</evidence>
<dbReference type="Proteomes" id="UP000663829">
    <property type="component" value="Unassembled WGS sequence"/>
</dbReference>
<dbReference type="GO" id="GO:0005524">
    <property type="term" value="F:ATP binding"/>
    <property type="evidence" value="ECO:0007669"/>
    <property type="project" value="InterPro"/>
</dbReference>
<evidence type="ECO:0000313" key="6">
    <source>
        <dbReference type="EMBL" id="CAF1325877.1"/>
    </source>
</evidence>
<dbReference type="GO" id="GO:0008270">
    <property type="term" value="F:zinc ion binding"/>
    <property type="evidence" value="ECO:0007669"/>
    <property type="project" value="UniProtKB-KW"/>
</dbReference>
<sequence>MANTVERNSEFIKKLIRTNNSIKNSTLRTTRKFLQLQQNILEKLTNIYENLTTIKNTAHIFLDDGKQKIIEECKPYDKVQLAVCGYNSSGKTSFVHELLECGKFLPTGTGAISARIVKFTYASNDQACIVLYRSIIDGVEIKRSKIDLSSCFIEYSSTKKANVKALKEKVKEHLLRPIDCDEHSDEFEKWAAFFVEIRLPSPILELGLELYDTPGFLASDAPVLRNNLLALIKAMRPSLLFLYDNPTVSDDTRKCFEQFKLTLSHHFRGTGIFFLNTKADVTTIRNDHEEDDEDETTLLEKERLKRFNLLLKVNEMSSDLSNEMRTSLENCDCFDIFSVQQPTDPMEIIMKNNTINRIISFAAKHDLKSIKQVSEIILTVIDAFFDFVLITNRRSQNEWDKLRDEAFQWGKSFFQEYRLKIDYIVNEINRRLPQRFRERRDNIEKRAVINCERGRWWQRNAAVRLAVEPFIVADICANDDVLDFKPPGDRNTPISSWDPNYCHKKFLELIVENEIFKPVFTEVLCSTNNDTSLVINQQLLSVCSTKNELLNAAYREILKYTNDMGVFLRHRNVMNVVDKFVSSFVFLPFYTVISIPLHASMYLYDKIKGRNPGETWRRGEIENEKEYIREFLQDFENKLSTRSEEIRNSIGECINKGENEFVDKINCYHKLVLKTIAHRQKAYELACTLAPQFARIECQLVANLDLSEHNGDSPDIKQEVIGEGGLFLVHPCSWGSNERLVAKELRDSIVHRNIDYMEAHFHRTVTRLNINHIAPLRYLYEKPDEPNKLFILLPHYETDLHRYLLDHIHEVSLDKAIQISLDIARIITQMHSQGLVHRDIKVSNILLDTNQQVLLADFGTCKHGVENSTFIGTPPFPPELTTNSSSSSSFSIDHQCSYEGSAFDVYSLGVLMYMVSPKPIYDRPNPISQAHINALDQIPETYRQLISRCLNVNPKDRPTAKEVVAQLELITEQVANSKPCLICLDELRFARCLPCRHKTMCRKCLLQAQQATHNPKCIICNEIFTNAEEDTNANTYMPT</sequence>
<dbReference type="Gene3D" id="3.30.40.10">
    <property type="entry name" value="Zinc/RING finger domain, C3HC4 (zinc finger)"/>
    <property type="match status" value="1"/>
</dbReference>
<gene>
    <name evidence="6" type="ORF">GPM918_LOCUS29700</name>
    <name evidence="7" type="ORF">SRO942_LOCUS30291</name>
</gene>
<proteinExistence type="predicted"/>
<dbReference type="SUPFAM" id="SSF56112">
    <property type="entry name" value="Protein kinase-like (PK-like)"/>
    <property type="match status" value="1"/>
</dbReference>
<keyword evidence="1 3" id="KW-0863">Zinc-finger</keyword>
<dbReference type="InterPro" id="IPR013083">
    <property type="entry name" value="Znf_RING/FYVE/PHD"/>
</dbReference>
<dbReference type="SUPFAM" id="SSF52540">
    <property type="entry name" value="P-loop containing nucleoside triphosphate hydrolases"/>
    <property type="match status" value="1"/>
</dbReference>
<keyword evidence="1 3" id="KW-0479">Metal-binding</keyword>
<evidence type="ECO:0000256" key="1">
    <source>
        <dbReference type="ARBA" id="ARBA00022771"/>
    </source>
</evidence>
<feature type="domain" description="Protein kinase" evidence="4">
    <location>
        <begin position="715"/>
        <end position="970"/>
    </location>
</feature>
<dbReference type="PROSITE" id="PS00108">
    <property type="entry name" value="PROTEIN_KINASE_ST"/>
    <property type="match status" value="1"/>
</dbReference>
<accession>A0A815FII6</accession>
<dbReference type="AlphaFoldDB" id="A0A815FII6"/>
<dbReference type="PROSITE" id="PS50089">
    <property type="entry name" value="ZF_RING_2"/>
    <property type="match status" value="1"/>
</dbReference>
<dbReference type="InterPro" id="IPR000719">
    <property type="entry name" value="Prot_kinase_dom"/>
</dbReference>
<dbReference type="GO" id="GO:0004674">
    <property type="term" value="F:protein serine/threonine kinase activity"/>
    <property type="evidence" value="ECO:0007669"/>
    <property type="project" value="TreeGrafter"/>
</dbReference>
<dbReference type="InterPro" id="IPR045063">
    <property type="entry name" value="Dynamin_N"/>
</dbReference>
<dbReference type="InterPro" id="IPR011009">
    <property type="entry name" value="Kinase-like_dom_sf"/>
</dbReference>
<dbReference type="Pfam" id="PF00350">
    <property type="entry name" value="Dynamin_N"/>
    <property type="match status" value="1"/>
</dbReference>
<dbReference type="SUPFAM" id="SSF57850">
    <property type="entry name" value="RING/U-box"/>
    <property type="match status" value="1"/>
</dbReference>
<keyword evidence="8" id="KW-1185">Reference proteome</keyword>
<dbReference type="EMBL" id="CAJNOQ010013646">
    <property type="protein sequence ID" value="CAF1325877.1"/>
    <property type="molecule type" value="Genomic_DNA"/>
</dbReference>
<name>A0A815FII6_9BILA</name>
<evidence type="ECO:0000313" key="7">
    <source>
        <dbReference type="EMBL" id="CAF4175530.1"/>
    </source>
</evidence>
<dbReference type="OrthoDB" id="1668230at2759"/>
<dbReference type="Proteomes" id="UP000681722">
    <property type="component" value="Unassembled WGS sequence"/>
</dbReference>
<feature type="domain" description="RING-type" evidence="5">
    <location>
        <begin position="980"/>
        <end position="1021"/>
    </location>
</feature>
<evidence type="ECO:0000259" key="4">
    <source>
        <dbReference type="PROSITE" id="PS50011"/>
    </source>
</evidence>
<dbReference type="Gene3D" id="1.10.510.10">
    <property type="entry name" value="Transferase(Phosphotransferase) domain 1"/>
    <property type="match status" value="1"/>
</dbReference>
<dbReference type="SMART" id="SM00184">
    <property type="entry name" value="RING"/>
    <property type="match status" value="1"/>
</dbReference>
<dbReference type="InterPro" id="IPR008271">
    <property type="entry name" value="Ser/Thr_kinase_AS"/>
</dbReference>
<dbReference type="InterPro" id="IPR051681">
    <property type="entry name" value="Ser/Thr_Kinases-Pseudokinases"/>
</dbReference>
<dbReference type="Pfam" id="PF00069">
    <property type="entry name" value="Pkinase"/>
    <property type="match status" value="1"/>
</dbReference>
<evidence type="ECO:0000313" key="8">
    <source>
        <dbReference type="Proteomes" id="UP000663829"/>
    </source>
</evidence>
<dbReference type="Pfam" id="PF13920">
    <property type="entry name" value="zf-C3HC4_3"/>
    <property type="match status" value="1"/>
</dbReference>
<keyword evidence="2" id="KW-0862">Zinc</keyword>
<dbReference type="PANTHER" id="PTHR44329">
    <property type="entry name" value="SERINE/THREONINE-PROTEIN KINASE TNNI3K-RELATED"/>
    <property type="match status" value="1"/>
</dbReference>
<dbReference type="InterPro" id="IPR001841">
    <property type="entry name" value="Znf_RING"/>
</dbReference>
<protein>
    <submittedName>
        <fullName evidence="6">Uncharacterized protein</fullName>
    </submittedName>
</protein>
<dbReference type="InterPro" id="IPR027417">
    <property type="entry name" value="P-loop_NTPase"/>
</dbReference>
<dbReference type="EMBL" id="CAJOBC010050337">
    <property type="protein sequence ID" value="CAF4175530.1"/>
    <property type="molecule type" value="Genomic_DNA"/>
</dbReference>